<feature type="compositionally biased region" description="Basic and acidic residues" evidence="1">
    <location>
        <begin position="1"/>
        <end position="10"/>
    </location>
</feature>
<dbReference type="AlphaFoldDB" id="A0A845RDZ7"/>
<comment type="caution">
    <text evidence="2">The sequence shown here is derived from an EMBL/GenBank/DDBJ whole genome shotgun (WGS) entry which is preliminary data.</text>
</comment>
<gene>
    <name evidence="2" type="ORF">D3Z39_05035</name>
</gene>
<evidence type="ECO:0000256" key="1">
    <source>
        <dbReference type="SAM" id="MobiDB-lite"/>
    </source>
</evidence>
<dbReference type="Proteomes" id="UP000446348">
    <property type="component" value="Unassembled WGS sequence"/>
</dbReference>
<proteinExistence type="predicted"/>
<feature type="region of interest" description="Disordered" evidence="1">
    <location>
        <begin position="1"/>
        <end position="25"/>
    </location>
</feature>
<reference evidence="2 3" key="1">
    <citation type="submission" date="2018-08" db="EMBL/GenBank/DDBJ databases">
        <title>Murine metabolic-syndrome-specific gut microbial biobank.</title>
        <authorList>
            <person name="Liu C."/>
        </authorList>
    </citation>
    <scope>NUCLEOTIDE SEQUENCE [LARGE SCALE GENOMIC DNA]</scope>
    <source>
        <strain evidence="2 3">X69</strain>
    </source>
</reference>
<evidence type="ECO:0000313" key="2">
    <source>
        <dbReference type="EMBL" id="NBI78240.1"/>
    </source>
</evidence>
<dbReference type="EMBL" id="QXWZ01000006">
    <property type="protein sequence ID" value="NBI78240.1"/>
    <property type="molecule type" value="Genomic_DNA"/>
</dbReference>
<organism evidence="2 3">
    <name type="scientific">Anaerotruncus colihominis</name>
    <dbReference type="NCBI Taxonomy" id="169435"/>
    <lineage>
        <taxon>Bacteria</taxon>
        <taxon>Bacillati</taxon>
        <taxon>Bacillota</taxon>
        <taxon>Clostridia</taxon>
        <taxon>Eubacteriales</taxon>
        <taxon>Oscillospiraceae</taxon>
        <taxon>Anaerotruncus</taxon>
    </lineage>
</organism>
<name>A0A845RDZ7_9FIRM</name>
<protein>
    <submittedName>
        <fullName evidence="2">Uncharacterized protein</fullName>
    </submittedName>
</protein>
<evidence type="ECO:0000313" key="3">
    <source>
        <dbReference type="Proteomes" id="UP000446348"/>
    </source>
</evidence>
<sequence length="78" mass="8906">MTKPRLEKRMAAAPSAGKPQGDKNPHIKCALCDVFLHVHKIFVHNPFCIDQRLFEKSKYPSFSTKTGRCGKLRSGRFF</sequence>
<accession>A0A845RDZ7</accession>